<gene>
    <name evidence="1" type="ORF">GCM10023149_49640</name>
</gene>
<dbReference type="EMBL" id="BAABFT010000022">
    <property type="protein sequence ID" value="GAA4339136.1"/>
    <property type="molecule type" value="Genomic_DNA"/>
</dbReference>
<comment type="caution">
    <text evidence="1">The sequence shown here is derived from an EMBL/GenBank/DDBJ whole genome shotgun (WGS) entry which is preliminary data.</text>
</comment>
<organism evidence="1 2">
    <name type="scientific">Mucilaginibacter gynuensis</name>
    <dbReference type="NCBI Taxonomy" id="1302236"/>
    <lineage>
        <taxon>Bacteria</taxon>
        <taxon>Pseudomonadati</taxon>
        <taxon>Bacteroidota</taxon>
        <taxon>Sphingobacteriia</taxon>
        <taxon>Sphingobacteriales</taxon>
        <taxon>Sphingobacteriaceae</taxon>
        <taxon>Mucilaginibacter</taxon>
    </lineage>
</organism>
<dbReference type="Proteomes" id="UP001500582">
    <property type="component" value="Unassembled WGS sequence"/>
</dbReference>
<dbReference type="RefSeq" id="WP_345213917.1">
    <property type="nucleotide sequence ID" value="NZ_BAABFT010000022.1"/>
</dbReference>
<proteinExistence type="predicted"/>
<keyword evidence="2" id="KW-1185">Reference proteome</keyword>
<protein>
    <submittedName>
        <fullName evidence="1">Uncharacterized protein</fullName>
    </submittedName>
</protein>
<sequence>MQLVRFLRKSAIKGTLGMLLITVFAIKCCDLFIDCYVAYNKSVSVKNIADNNDDNPNDENRDVNEDCFEKSEKKLYSCFDYAISFKSLTWVTPLSVHWYVYSFSIFTEPLRVVLTPPPNPALV</sequence>
<name>A0ABP8HH31_9SPHI</name>
<reference evidence="2" key="1">
    <citation type="journal article" date="2019" name="Int. J. Syst. Evol. Microbiol.">
        <title>The Global Catalogue of Microorganisms (GCM) 10K type strain sequencing project: providing services to taxonomists for standard genome sequencing and annotation.</title>
        <authorList>
            <consortium name="The Broad Institute Genomics Platform"/>
            <consortium name="The Broad Institute Genome Sequencing Center for Infectious Disease"/>
            <person name="Wu L."/>
            <person name="Ma J."/>
        </authorList>
    </citation>
    <scope>NUCLEOTIDE SEQUENCE [LARGE SCALE GENOMIC DNA]</scope>
    <source>
        <strain evidence="2">JCM 17705</strain>
    </source>
</reference>
<evidence type="ECO:0000313" key="2">
    <source>
        <dbReference type="Proteomes" id="UP001500582"/>
    </source>
</evidence>
<evidence type="ECO:0000313" key="1">
    <source>
        <dbReference type="EMBL" id="GAA4339136.1"/>
    </source>
</evidence>
<accession>A0ABP8HH31</accession>